<dbReference type="PANTHER" id="PTHR30373:SF2">
    <property type="entry name" value="UPF0603 PROTEIN YGCG"/>
    <property type="match status" value="1"/>
</dbReference>
<feature type="region of interest" description="Disordered" evidence="1">
    <location>
        <begin position="285"/>
        <end position="308"/>
    </location>
</feature>
<keyword evidence="2" id="KW-0472">Membrane</keyword>
<dbReference type="PANTHER" id="PTHR30373">
    <property type="entry name" value="UPF0603 PROTEIN YGCG"/>
    <property type="match status" value="1"/>
</dbReference>
<dbReference type="InterPro" id="IPR007621">
    <property type="entry name" value="TPM_dom"/>
</dbReference>
<feature type="domain" description="TPM" evidence="3">
    <location>
        <begin position="57"/>
        <end position="178"/>
    </location>
</feature>
<dbReference type="Proteomes" id="UP000239187">
    <property type="component" value="Chromosome"/>
</dbReference>
<keyword evidence="2" id="KW-0812">Transmembrane</keyword>
<sequence>MPVHNGDIEGPHRGGVLMIPGRRRRAGAVTAALVLLVTGCGGSRPADVPERPVQGNVLDAAEILTPGEEKDLDALIERRNSTTGAARVAVLTVDGAGGSIEDYARAVATAWQVGDEGADNGVLLVADTGERELRIETADGVREAFSDDDAEDVVEDVLEPAFADEDYARGLTEAVDQVYLYAEGSEPEEEPFDWVLFAWVGGGIALLLSAVIGWIVADSRRRRRRADEELRAAEESDPDLRLTEEQRDAYRKYRYSTRGSDAVSNPALWLPLYVANPALYSGGTAGHSSGSSMNGGGGFSGGGASGSY</sequence>
<organism evidence="4 5">
    <name type="scientific">Arthrobacter agilis</name>
    <dbReference type="NCBI Taxonomy" id="37921"/>
    <lineage>
        <taxon>Bacteria</taxon>
        <taxon>Bacillati</taxon>
        <taxon>Actinomycetota</taxon>
        <taxon>Actinomycetes</taxon>
        <taxon>Micrococcales</taxon>
        <taxon>Micrococcaceae</taxon>
        <taxon>Arthrobacter</taxon>
    </lineage>
</organism>
<proteinExistence type="predicted"/>
<dbReference type="EMBL" id="CP024915">
    <property type="protein sequence ID" value="AUZ86265.1"/>
    <property type="molecule type" value="Genomic_DNA"/>
</dbReference>
<dbReference type="Gene3D" id="3.10.310.50">
    <property type="match status" value="1"/>
</dbReference>
<protein>
    <recommendedName>
        <fullName evidence="3">TPM domain-containing protein</fullName>
    </recommendedName>
</protein>
<evidence type="ECO:0000256" key="1">
    <source>
        <dbReference type="SAM" id="MobiDB-lite"/>
    </source>
</evidence>
<gene>
    <name evidence="4" type="ORF">CVO76_00335</name>
</gene>
<feature type="transmembrane region" description="Helical" evidence="2">
    <location>
        <begin position="194"/>
        <end position="217"/>
    </location>
</feature>
<keyword evidence="2" id="KW-1133">Transmembrane helix</keyword>
<accession>A0A2L0UAJ4</accession>
<evidence type="ECO:0000313" key="4">
    <source>
        <dbReference type="EMBL" id="AUZ86265.1"/>
    </source>
</evidence>
<evidence type="ECO:0000259" key="3">
    <source>
        <dbReference type="Pfam" id="PF04536"/>
    </source>
</evidence>
<feature type="compositionally biased region" description="Gly residues" evidence="1">
    <location>
        <begin position="293"/>
        <end position="308"/>
    </location>
</feature>
<evidence type="ECO:0000313" key="5">
    <source>
        <dbReference type="Proteomes" id="UP000239187"/>
    </source>
</evidence>
<evidence type="ECO:0000256" key="2">
    <source>
        <dbReference type="SAM" id="Phobius"/>
    </source>
</evidence>
<name>A0A2L0UAJ4_9MICC</name>
<reference evidence="4 5" key="1">
    <citation type="submission" date="2017-11" db="EMBL/GenBank/DDBJ databases">
        <title>Draft genome of Arthrobacter agilis strain UMCV2, a plant growth-promoting rhizobacterium and biocontrol capacity of phytopathogenic fungi.</title>
        <authorList>
            <person name="Martinez-Camara R."/>
            <person name="Santoyo G."/>
            <person name="Moreno-Hagelsieb G."/>
            <person name="Valencia-Cantero E."/>
        </authorList>
    </citation>
    <scope>NUCLEOTIDE SEQUENCE [LARGE SCALE GENOMIC DNA]</scope>
    <source>
        <strain evidence="4 5">UMCV2</strain>
    </source>
</reference>
<dbReference type="AlphaFoldDB" id="A0A2L0UAJ4"/>
<dbReference type="Pfam" id="PF04536">
    <property type="entry name" value="TPM_phosphatase"/>
    <property type="match status" value="1"/>
</dbReference>